<dbReference type="PANTHER" id="PTHR30409">
    <property type="entry name" value="CARBAMATE KINASE"/>
    <property type="match status" value="1"/>
</dbReference>
<dbReference type="eggNOG" id="COG0549">
    <property type="taxonomic scope" value="Bacteria"/>
</dbReference>
<dbReference type="PIRSF" id="PIRSF000723">
    <property type="entry name" value="Carbamate_kin"/>
    <property type="match status" value="1"/>
</dbReference>
<evidence type="ECO:0000259" key="6">
    <source>
        <dbReference type="Pfam" id="PF00696"/>
    </source>
</evidence>
<dbReference type="InterPro" id="IPR001048">
    <property type="entry name" value="Asp/Glu/Uridylate_kinase"/>
</dbReference>
<dbReference type="GO" id="GO:0005829">
    <property type="term" value="C:cytosol"/>
    <property type="evidence" value="ECO:0007669"/>
    <property type="project" value="TreeGrafter"/>
</dbReference>
<comment type="similarity">
    <text evidence="1 5">Belongs to the carbamate kinase family.</text>
</comment>
<dbReference type="EMBL" id="CP019239">
    <property type="protein sequence ID" value="APW43483.1"/>
    <property type="molecule type" value="Genomic_DNA"/>
</dbReference>
<dbReference type="Pfam" id="PF00696">
    <property type="entry name" value="AA_kinase"/>
    <property type="match status" value="1"/>
</dbReference>
<dbReference type="Gene3D" id="3.40.1160.10">
    <property type="entry name" value="Acetylglutamate kinase-like"/>
    <property type="match status" value="1"/>
</dbReference>
<organism evidence="7 8">
    <name type="scientific">Rhodoferax saidenbachensis</name>
    <dbReference type="NCBI Taxonomy" id="1484693"/>
    <lineage>
        <taxon>Bacteria</taxon>
        <taxon>Pseudomonadati</taxon>
        <taxon>Pseudomonadota</taxon>
        <taxon>Betaproteobacteria</taxon>
        <taxon>Burkholderiales</taxon>
        <taxon>Comamonadaceae</taxon>
        <taxon>Rhodoferax</taxon>
    </lineage>
</organism>
<protein>
    <recommendedName>
        <fullName evidence="4 5">Carbamate kinase</fullName>
    </recommendedName>
</protein>
<dbReference type="RefSeq" id="WP_029708609.1">
    <property type="nucleotide sequence ID" value="NZ_CP019239.1"/>
</dbReference>
<evidence type="ECO:0000313" key="7">
    <source>
        <dbReference type="EMBL" id="APW43483.1"/>
    </source>
</evidence>
<dbReference type="NCBIfam" id="TIGR00746">
    <property type="entry name" value="arcC"/>
    <property type="match status" value="1"/>
</dbReference>
<evidence type="ECO:0000256" key="3">
    <source>
        <dbReference type="ARBA" id="ARBA00022777"/>
    </source>
</evidence>
<dbReference type="GO" id="GO:0019546">
    <property type="term" value="P:L-arginine deiminase pathway"/>
    <property type="evidence" value="ECO:0007669"/>
    <property type="project" value="TreeGrafter"/>
</dbReference>
<accession>A0A1P8KBV1</accession>
<dbReference type="InterPro" id="IPR003964">
    <property type="entry name" value="Carb_kinase"/>
</dbReference>
<sequence length="303" mass="31686">MRLVVALGGNALLRRGEPLSAANQLANIRVAAAQLARVASQHAMVLTHGNGPQVGLLALQGAAYTAVATYPLDVLGAETEGMIGYLLEQELSNRLPATRRVATLLTRVEVDPQDPAFAHPTKPIGPVYTAEQAQELAANRHWTMAADGAGTRRVVASPLPLRVLGVDTIETLLAHDTLVIAAGGGGIPVARQGDNPDLQGVEAVIDKDLCSSLLARALHADCLLIATDVEGIYLDWGQRTQHLLQHTTPQELATLAFPAGSMGPKVAAASAFVAATGKRAIIGSLQQIEAMLQGQAGTQVRPD</sequence>
<evidence type="ECO:0000256" key="2">
    <source>
        <dbReference type="ARBA" id="ARBA00022679"/>
    </source>
</evidence>
<dbReference type="KEGG" id="rsb:RS694_13720"/>
<dbReference type="Proteomes" id="UP000186110">
    <property type="component" value="Chromosome"/>
</dbReference>
<reference evidence="7 8" key="1">
    <citation type="submission" date="2017-01" db="EMBL/GenBank/DDBJ databases">
        <authorList>
            <person name="Mah S.A."/>
            <person name="Swanson W.J."/>
            <person name="Moy G.W."/>
            <person name="Vacquier V.D."/>
        </authorList>
    </citation>
    <scope>NUCLEOTIDE SEQUENCE [LARGE SCALE GENOMIC DNA]</scope>
    <source>
        <strain evidence="7 8">DSM 22694</strain>
    </source>
</reference>
<dbReference type="InterPro" id="IPR036393">
    <property type="entry name" value="AceGlu_kinase-like_sf"/>
</dbReference>
<dbReference type="PANTHER" id="PTHR30409:SF1">
    <property type="entry name" value="CARBAMATE KINASE-RELATED"/>
    <property type="match status" value="1"/>
</dbReference>
<dbReference type="CDD" id="cd04235">
    <property type="entry name" value="AAK_CK"/>
    <property type="match status" value="1"/>
</dbReference>
<keyword evidence="2 5" id="KW-0808">Transferase</keyword>
<name>A0A1P8KBV1_9BURK</name>
<dbReference type="SUPFAM" id="SSF53633">
    <property type="entry name" value="Carbamate kinase-like"/>
    <property type="match status" value="1"/>
</dbReference>
<dbReference type="AlphaFoldDB" id="A0A1P8KBV1"/>
<dbReference type="NCBIfam" id="NF009007">
    <property type="entry name" value="PRK12352.1"/>
    <property type="match status" value="1"/>
</dbReference>
<evidence type="ECO:0000256" key="1">
    <source>
        <dbReference type="ARBA" id="ARBA00011066"/>
    </source>
</evidence>
<dbReference type="PRINTS" id="PR01469">
    <property type="entry name" value="CARBMTKINASE"/>
</dbReference>
<evidence type="ECO:0000256" key="5">
    <source>
        <dbReference type="PIRNR" id="PIRNR000723"/>
    </source>
</evidence>
<dbReference type="STRING" id="1484693.RS694_13720"/>
<feature type="domain" description="Aspartate/glutamate/uridylate kinase" evidence="6">
    <location>
        <begin position="1"/>
        <end position="283"/>
    </location>
</feature>
<dbReference type="FunFam" id="3.40.1160.10:FF:000007">
    <property type="entry name" value="Carbamate kinase"/>
    <property type="match status" value="1"/>
</dbReference>
<evidence type="ECO:0000256" key="4">
    <source>
        <dbReference type="NCBIfam" id="TIGR00746"/>
    </source>
</evidence>
<gene>
    <name evidence="7" type="ORF">RS694_13720</name>
</gene>
<dbReference type="GO" id="GO:0008804">
    <property type="term" value="F:carbamate kinase activity"/>
    <property type="evidence" value="ECO:0007669"/>
    <property type="project" value="UniProtKB-UniRule"/>
</dbReference>
<keyword evidence="3 5" id="KW-0418">Kinase</keyword>
<dbReference type="NCBIfam" id="NF009008">
    <property type="entry name" value="PRK12354.1"/>
    <property type="match status" value="1"/>
</dbReference>
<proteinExistence type="inferred from homology"/>
<evidence type="ECO:0000313" key="8">
    <source>
        <dbReference type="Proteomes" id="UP000186110"/>
    </source>
</evidence>
<keyword evidence="8" id="KW-1185">Reference proteome</keyword>